<dbReference type="Proteomes" id="UP001497644">
    <property type="component" value="Chromosome 10"/>
</dbReference>
<proteinExistence type="predicted"/>
<dbReference type="AlphaFoldDB" id="A0AAV2N4Z8"/>
<gene>
    <name evidence="2" type="ORF">LPLAT_LOCUS1602</name>
</gene>
<protein>
    <submittedName>
        <fullName evidence="2">Uncharacterized protein</fullName>
    </submittedName>
</protein>
<evidence type="ECO:0000313" key="3">
    <source>
        <dbReference type="Proteomes" id="UP001497644"/>
    </source>
</evidence>
<accession>A0AAV2N4Z8</accession>
<evidence type="ECO:0000313" key="2">
    <source>
        <dbReference type="EMBL" id="CAL1675111.1"/>
    </source>
</evidence>
<name>A0AAV2N4Z8_9HYME</name>
<reference evidence="2" key="1">
    <citation type="submission" date="2024-04" db="EMBL/GenBank/DDBJ databases">
        <authorList>
            <consortium name="Molecular Ecology Group"/>
        </authorList>
    </citation>
    <scope>NUCLEOTIDE SEQUENCE</scope>
</reference>
<sequence>MGLAFAERSLTSTRGSEERESESSVLSLVSATSWCAENNVEARHKSATVPPGTSADPKRFRSCDNCGRLSDYPKKVLPDVVE</sequence>
<evidence type="ECO:0000256" key="1">
    <source>
        <dbReference type="SAM" id="MobiDB-lite"/>
    </source>
</evidence>
<feature type="region of interest" description="Disordered" evidence="1">
    <location>
        <begin position="1"/>
        <end position="24"/>
    </location>
</feature>
<dbReference type="EMBL" id="OZ034833">
    <property type="protein sequence ID" value="CAL1675111.1"/>
    <property type="molecule type" value="Genomic_DNA"/>
</dbReference>
<organism evidence="2 3">
    <name type="scientific">Lasius platythorax</name>
    <dbReference type="NCBI Taxonomy" id="488582"/>
    <lineage>
        <taxon>Eukaryota</taxon>
        <taxon>Metazoa</taxon>
        <taxon>Ecdysozoa</taxon>
        <taxon>Arthropoda</taxon>
        <taxon>Hexapoda</taxon>
        <taxon>Insecta</taxon>
        <taxon>Pterygota</taxon>
        <taxon>Neoptera</taxon>
        <taxon>Endopterygota</taxon>
        <taxon>Hymenoptera</taxon>
        <taxon>Apocrita</taxon>
        <taxon>Aculeata</taxon>
        <taxon>Formicoidea</taxon>
        <taxon>Formicidae</taxon>
        <taxon>Formicinae</taxon>
        <taxon>Lasius</taxon>
        <taxon>Lasius</taxon>
    </lineage>
</organism>
<keyword evidence="3" id="KW-1185">Reference proteome</keyword>